<dbReference type="OrthoDB" id="6656750at2"/>
<evidence type="ECO:0000313" key="4">
    <source>
        <dbReference type="Proteomes" id="UP000255279"/>
    </source>
</evidence>
<reference evidence="1 3" key="1">
    <citation type="submission" date="2017-02" db="EMBL/GenBank/DDBJ databases">
        <title>Draft genome sequence of Moraxella caviae CCUG 355 type strain.</title>
        <authorList>
            <person name="Engstrom-Jakobsson H."/>
            <person name="Salva-Serra F."/>
            <person name="Thorell K."/>
            <person name="Gonzales-Siles L."/>
            <person name="Karlsson R."/>
            <person name="Boulund F."/>
            <person name="Engstrand L."/>
            <person name="Moore E."/>
        </authorList>
    </citation>
    <scope>NUCLEOTIDE SEQUENCE [LARGE SCALE GENOMIC DNA]</scope>
    <source>
        <strain evidence="1 3">CCUG 355</strain>
    </source>
</reference>
<dbReference type="Proteomes" id="UP000190435">
    <property type="component" value="Unassembled WGS sequence"/>
</dbReference>
<evidence type="ECO:0000313" key="3">
    <source>
        <dbReference type="Proteomes" id="UP000190435"/>
    </source>
</evidence>
<dbReference type="RefSeq" id="WP_078276377.1">
    <property type="nucleotide sequence ID" value="NZ_CAACXO010000043.1"/>
</dbReference>
<sequence length="149" mass="16252">MATLSIMPAVWAAFALWTNPPEGSAVISTYEMPAIAGLWEVAVPTENGVCYERYNFAQDGKLRTTSAQEITTGSYAFMYPEDLTELPIIATTTEQDNNAADCAGEQIDQTGDGFAAFVRLDNKHSPTVMTWCSDAEGENCPTVFKRILP</sequence>
<organism evidence="1 3">
    <name type="scientific">Moraxella caviae</name>
    <dbReference type="NCBI Taxonomy" id="34060"/>
    <lineage>
        <taxon>Bacteria</taxon>
        <taxon>Pseudomonadati</taxon>
        <taxon>Pseudomonadota</taxon>
        <taxon>Gammaproteobacteria</taxon>
        <taxon>Moraxellales</taxon>
        <taxon>Moraxellaceae</taxon>
        <taxon>Moraxella</taxon>
    </lineage>
</organism>
<protein>
    <submittedName>
        <fullName evidence="1">Uncharacterized protein</fullName>
    </submittedName>
</protein>
<dbReference type="STRING" id="34060.B0181_04905"/>
<evidence type="ECO:0000313" key="1">
    <source>
        <dbReference type="EMBL" id="OOR90215.1"/>
    </source>
</evidence>
<accession>A0A1T0A3E5</accession>
<dbReference type="AlphaFoldDB" id="A0A1T0A3E5"/>
<dbReference type="Proteomes" id="UP000255279">
    <property type="component" value="Unassembled WGS sequence"/>
</dbReference>
<dbReference type="EMBL" id="MUXU01000033">
    <property type="protein sequence ID" value="OOR90215.1"/>
    <property type="molecule type" value="Genomic_DNA"/>
</dbReference>
<proteinExistence type="predicted"/>
<evidence type="ECO:0000313" key="2">
    <source>
        <dbReference type="EMBL" id="STZ14565.1"/>
    </source>
</evidence>
<reference evidence="2 4" key="2">
    <citation type="submission" date="2018-06" db="EMBL/GenBank/DDBJ databases">
        <authorList>
            <consortium name="Pathogen Informatics"/>
            <person name="Doyle S."/>
        </authorList>
    </citation>
    <scope>NUCLEOTIDE SEQUENCE [LARGE SCALE GENOMIC DNA]</scope>
    <source>
        <strain evidence="2 4">NCTC10293</strain>
    </source>
</reference>
<dbReference type="EMBL" id="UGQE01000004">
    <property type="protein sequence ID" value="STZ14565.1"/>
    <property type="molecule type" value="Genomic_DNA"/>
</dbReference>
<gene>
    <name evidence="1" type="ORF">B0181_04905</name>
    <name evidence="2" type="ORF">NCTC10293_02160</name>
</gene>
<keyword evidence="3" id="KW-1185">Reference proteome</keyword>
<name>A0A1T0A3E5_9GAMM</name>